<dbReference type="AlphaFoldDB" id="A0A1K2H7H9"/>
<protein>
    <submittedName>
        <fullName evidence="1">Uncharacterized protein</fullName>
    </submittedName>
</protein>
<dbReference type="STRING" id="1121279.SAMN02745887_00620"/>
<evidence type="ECO:0000313" key="1">
    <source>
        <dbReference type="EMBL" id="SFZ72410.1"/>
    </source>
</evidence>
<organism evidence="1 2">
    <name type="scientific">Chitinimonas taiwanensis DSM 18899</name>
    <dbReference type="NCBI Taxonomy" id="1121279"/>
    <lineage>
        <taxon>Bacteria</taxon>
        <taxon>Pseudomonadati</taxon>
        <taxon>Pseudomonadota</taxon>
        <taxon>Betaproteobacteria</taxon>
        <taxon>Neisseriales</taxon>
        <taxon>Chitinibacteraceae</taxon>
        <taxon>Chitinimonas</taxon>
    </lineage>
</organism>
<proteinExistence type="predicted"/>
<keyword evidence="2" id="KW-1185">Reference proteome</keyword>
<gene>
    <name evidence="1" type="ORF">SAMN02745887_00620</name>
</gene>
<dbReference type="RefSeq" id="WP_072427160.1">
    <property type="nucleotide sequence ID" value="NZ_FPKR01000002.1"/>
</dbReference>
<reference evidence="1 2" key="1">
    <citation type="submission" date="2016-11" db="EMBL/GenBank/DDBJ databases">
        <authorList>
            <person name="Jaros S."/>
            <person name="Januszkiewicz K."/>
            <person name="Wedrychowicz H."/>
        </authorList>
    </citation>
    <scope>NUCLEOTIDE SEQUENCE [LARGE SCALE GENOMIC DNA]</scope>
    <source>
        <strain evidence="1 2">DSM 18899</strain>
    </source>
</reference>
<dbReference type="Proteomes" id="UP000186513">
    <property type="component" value="Unassembled WGS sequence"/>
</dbReference>
<name>A0A1K2H7H9_9NEIS</name>
<sequence>MKKTKLTVVLPASKPRNPVALAARQRQAGAHDKGEKTRRRDARQALHKALKQGREDFSPFFMPACGQ</sequence>
<accession>A0A1K2H7H9</accession>
<dbReference type="EMBL" id="FPKR01000002">
    <property type="protein sequence ID" value="SFZ72410.1"/>
    <property type="molecule type" value="Genomic_DNA"/>
</dbReference>
<evidence type="ECO:0000313" key="2">
    <source>
        <dbReference type="Proteomes" id="UP000186513"/>
    </source>
</evidence>
<dbReference type="OrthoDB" id="9135022at2"/>